<dbReference type="AlphaFoldDB" id="W8RNB5"/>
<feature type="transmembrane region" description="Helical" evidence="5">
    <location>
        <begin position="148"/>
        <end position="166"/>
    </location>
</feature>
<name>W8RNB5_9RHOB</name>
<dbReference type="OrthoDB" id="9803734at2"/>
<accession>W8RNB5</accession>
<keyword evidence="8" id="KW-1185">Reference proteome</keyword>
<feature type="transmembrane region" description="Helical" evidence="5">
    <location>
        <begin position="293"/>
        <end position="317"/>
    </location>
</feature>
<organism evidence="7 8">
    <name type="scientific">Roseicyclus elongatus DSM 19469</name>
    <dbReference type="NCBI Taxonomy" id="1294273"/>
    <lineage>
        <taxon>Bacteria</taxon>
        <taxon>Pseudomonadati</taxon>
        <taxon>Pseudomonadota</taxon>
        <taxon>Alphaproteobacteria</taxon>
        <taxon>Rhodobacterales</taxon>
        <taxon>Roseobacteraceae</taxon>
        <taxon>Roseicyclus</taxon>
    </lineage>
</organism>
<dbReference type="PANTHER" id="PTHR11432:SF3">
    <property type="entry name" value="NADH-UBIQUINONE OXIDOREDUCTASE CHAIN 1"/>
    <property type="match status" value="1"/>
</dbReference>
<keyword evidence="7" id="KW-0560">Oxidoreductase</keyword>
<comment type="similarity">
    <text evidence="5 6">Belongs to the complex I subunit 1 family.</text>
</comment>
<feature type="transmembrane region" description="Helical" evidence="5">
    <location>
        <begin position="261"/>
        <end position="281"/>
    </location>
</feature>
<protein>
    <recommendedName>
        <fullName evidence="5">NADH-quinone oxidoreductase subunit H</fullName>
        <ecNumber evidence="5">7.1.1.-</ecNumber>
    </recommendedName>
    <alternativeName>
        <fullName evidence="5">NADH dehydrogenase I subunit H</fullName>
    </alternativeName>
    <alternativeName>
        <fullName evidence="5">NDH-1 subunit H</fullName>
    </alternativeName>
</protein>
<evidence type="ECO:0000256" key="3">
    <source>
        <dbReference type="ARBA" id="ARBA00022989"/>
    </source>
</evidence>
<proteinExistence type="inferred from homology"/>
<feature type="transmembrane region" description="Helical" evidence="5">
    <location>
        <begin position="226"/>
        <end position="249"/>
    </location>
</feature>
<sequence length="322" mass="34057">MNTGLTILFSLALIMALLVAAGVFTWVERRGLGFFQERLGPNRVGPFGFLQWVADTVKLLTKEDEVPPGGDAVTFRLAPALAAIPVLAGFAVVAAGPGLTLSALDMGVIFALAMLALTVYAMVLGAWASHNRYALLGGLRAAAQMLSYEAFFGLSLMGVVMLAGSLNLGEIVAAQQGVWFVVTQPLGCILFLLAGIAAAHRLPFDLQESEQDLVAGFMTEYSGMSFALFFLGEYLAIILVSALAVTLFFGGWLGPILPGPIWFGIKVGLLALAFIWIRAILPRPRYDQLVGFAWKWALPLALVNLLLTGAIVALTGVGGGAA</sequence>
<feature type="transmembrane region" description="Helical" evidence="5">
    <location>
        <begin position="77"/>
        <end position="96"/>
    </location>
</feature>
<reference evidence="7 8" key="1">
    <citation type="submission" date="2013-03" db="EMBL/GenBank/DDBJ databases">
        <authorList>
            <person name="Fiebig A."/>
            <person name="Goeker M."/>
            <person name="Klenk H.-P.P."/>
        </authorList>
    </citation>
    <scope>NUCLEOTIDE SEQUENCE [LARGE SCALE GENOMIC DNA]</scope>
    <source>
        <strain evidence="8">DSM 19469</strain>
    </source>
</reference>
<dbReference type="Proteomes" id="UP000019593">
    <property type="component" value="Chromosome"/>
</dbReference>
<dbReference type="eggNOG" id="COG1005">
    <property type="taxonomic scope" value="Bacteria"/>
</dbReference>
<evidence type="ECO:0000256" key="1">
    <source>
        <dbReference type="ARBA" id="ARBA00004141"/>
    </source>
</evidence>
<evidence type="ECO:0000313" key="7">
    <source>
        <dbReference type="EMBL" id="AHM02483.1"/>
    </source>
</evidence>
<dbReference type="RefSeq" id="WP_025310438.1">
    <property type="nucleotide sequence ID" value="NZ_CP004372.1"/>
</dbReference>
<dbReference type="InterPro" id="IPR001694">
    <property type="entry name" value="NADH_UbQ_OxRdtase_su1/FPO"/>
</dbReference>
<keyword evidence="2 5" id="KW-0812">Transmembrane</keyword>
<dbReference type="KEGG" id="red:roselon_00016"/>
<keyword evidence="3 5" id="KW-1133">Transmembrane helix</keyword>
<comment type="function">
    <text evidence="5">NDH-1 shuttles electrons from NADH, via FMN and iron-sulfur (Fe-S) centers, to quinones in the respiratory chain. The immediate electron acceptor for the enzyme in this species is believed to be ubiquinone. Couples the redox reaction to proton translocation (for every two electrons transferred, four hydrogen ions are translocated across the cytoplasmic membrane), and thus conserves the redox energy in a proton gradient. This subunit may bind ubiquinone.</text>
</comment>
<feature type="transmembrane region" description="Helical" evidence="5">
    <location>
        <begin position="6"/>
        <end position="27"/>
    </location>
</feature>
<evidence type="ECO:0000256" key="6">
    <source>
        <dbReference type="RuleBase" id="RU000471"/>
    </source>
</evidence>
<keyword evidence="5" id="KW-0874">Quinone</keyword>
<evidence type="ECO:0000313" key="8">
    <source>
        <dbReference type="Proteomes" id="UP000019593"/>
    </source>
</evidence>
<evidence type="ECO:0000256" key="5">
    <source>
        <dbReference type="HAMAP-Rule" id="MF_01350"/>
    </source>
</evidence>
<dbReference type="GO" id="GO:0003954">
    <property type="term" value="F:NADH dehydrogenase activity"/>
    <property type="evidence" value="ECO:0007669"/>
    <property type="project" value="TreeGrafter"/>
</dbReference>
<keyword evidence="5 7" id="KW-0830">Ubiquinone</keyword>
<keyword evidence="5" id="KW-1278">Translocase</keyword>
<evidence type="ECO:0000256" key="4">
    <source>
        <dbReference type="ARBA" id="ARBA00023136"/>
    </source>
</evidence>
<dbReference type="HAMAP" id="MF_01350">
    <property type="entry name" value="NDH1_NuoH"/>
    <property type="match status" value="1"/>
</dbReference>
<dbReference type="GO" id="GO:0005886">
    <property type="term" value="C:plasma membrane"/>
    <property type="evidence" value="ECO:0007669"/>
    <property type="project" value="UniProtKB-SubCell"/>
</dbReference>
<comment type="subcellular location">
    <subcellularLocation>
        <location evidence="5 6">Cell membrane</location>
        <topology evidence="5 6">Multi-pass membrane protein</topology>
    </subcellularLocation>
    <subcellularLocation>
        <location evidence="1">Membrane</location>
        <topology evidence="1">Multi-pass membrane protein</topology>
    </subcellularLocation>
</comment>
<dbReference type="GO" id="GO:0048038">
    <property type="term" value="F:quinone binding"/>
    <property type="evidence" value="ECO:0007669"/>
    <property type="project" value="UniProtKB-KW"/>
</dbReference>
<comment type="catalytic activity">
    <reaction evidence="5">
        <text>a quinone + NADH + 5 H(+)(in) = a quinol + NAD(+) + 4 H(+)(out)</text>
        <dbReference type="Rhea" id="RHEA:57888"/>
        <dbReference type="ChEBI" id="CHEBI:15378"/>
        <dbReference type="ChEBI" id="CHEBI:24646"/>
        <dbReference type="ChEBI" id="CHEBI:57540"/>
        <dbReference type="ChEBI" id="CHEBI:57945"/>
        <dbReference type="ChEBI" id="CHEBI:132124"/>
    </reaction>
</comment>
<dbReference type="STRING" id="1294273.roselon_00016"/>
<dbReference type="PATRIC" id="fig|1294273.3.peg.10"/>
<dbReference type="Pfam" id="PF00146">
    <property type="entry name" value="NADHdh"/>
    <property type="match status" value="1"/>
</dbReference>
<dbReference type="GO" id="GO:0016655">
    <property type="term" value="F:oxidoreductase activity, acting on NAD(P)H, quinone or similar compound as acceptor"/>
    <property type="evidence" value="ECO:0007669"/>
    <property type="project" value="UniProtKB-UniRule"/>
</dbReference>
<keyword evidence="5 6" id="KW-0520">NAD</keyword>
<dbReference type="GO" id="GO:0009060">
    <property type="term" value="P:aerobic respiration"/>
    <property type="evidence" value="ECO:0007669"/>
    <property type="project" value="TreeGrafter"/>
</dbReference>
<comment type="subunit">
    <text evidence="5">NDH-1 is composed of 14 different subunits. Subunits NuoA, H, J, K, L, M, N constitute the membrane sector of the complex.</text>
</comment>
<dbReference type="PANTHER" id="PTHR11432">
    <property type="entry name" value="NADH DEHYDROGENASE SUBUNIT 1"/>
    <property type="match status" value="1"/>
</dbReference>
<dbReference type="EMBL" id="CP004372">
    <property type="protein sequence ID" value="AHM02483.1"/>
    <property type="molecule type" value="Genomic_DNA"/>
</dbReference>
<keyword evidence="4 5" id="KW-0472">Membrane</keyword>
<gene>
    <name evidence="5" type="primary">nuoH</name>
    <name evidence="7" type="ORF">roselon_00016</name>
</gene>
<dbReference type="NCBIfam" id="NF004741">
    <property type="entry name" value="PRK06076.1-2"/>
    <property type="match status" value="1"/>
</dbReference>
<feature type="transmembrane region" description="Helical" evidence="5">
    <location>
        <begin position="178"/>
        <end position="199"/>
    </location>
</feature>
<dbReference type="HOGENOM" id="CLU_015134_0_1_5"/>
<dbReference type="EC" id="7.1.1.-" evidence="5"/>
<evidence type="ECO:0000256" key="2">
    <source>
        <dbReference type="ARBA" id="ARBA00022692"/>
    </source>
</evidence>
<feature type="transmembrane region" description="Helical" evidence="5">
    <location>
        <begin position="108"/>
        <end position="127"/>
    </location>
</feature>
<keyword evidence="5" id="KW-1003">Cell membrane</keyword>